<evidence type="ECO:0000256" key="1">
    <source>
        <dbReference type="ARBA" id="ARBA00022529"/>
    </source>
</evidence>
<keyword evidence="2" id="KW-0081">Bacteriolytic enzyme</keyword>
<dbReference type="InterPro" id="IPR023347">
    <property type="entry name" value="Lysozyme_dom_sf"/>
</dbReference>
<name>A0ABD1XFN7_9MARC</name>
<dbReference type="GO" id="GO:0042742">
    <property type="term" value="P:defense response to bacterium"/>
    <property type="evidence" value="ECO:0007669"/>
    <property type="project" value="UniProtKB-KW"/>
</dbReference>
<evidence type="ECO:0000313" key="4">
    <source>
        <dbReference type="Proteomes" id="UP001605036"/>
    </source>
</evidence>
<comment type="caution">
    <text evidence="3">The sequence shown here is derived from an EMBL/GenBank/DDBJ whole genome shotgun (WGS) entry which is preliminary data.</text>
</comment>
<dbReference type="Proteomes" id="UP001605036">
    <property type="component" value="Unassembled WGS sequence"/>
</dbReference>
<dbReference type="Gene3D" id="1.10.530.40">
    <property type="match status" value="1"/>
</dbReference>
<evidence type="ECO:0000256" key="2">
    <source>
        <dbReference type="ARBA" id="ARBA00022638"/>
    </source>
</evidence>
<dbReference type="SUPFAM" id="SSF53955">
    <property type="entry name" value="Lysozyme-like"/>
    <property type="match status" value="1"/>
</dbReference>
<dbReference type="InterPro" id="IPR023346">
    <property type="entry name" value="Lysozyme-like_dom_sf"/>
</dbReference>
<dbReference type="GO" id="GO:0031640">
    <property type="term" value="P:killing of cells of another organism"/>
    <property type="evidence" value="ECO:0007669"/>
    <property type="project" value="UniProtKB-KW"/>
</dbReference>
<accession>A0ABD1XFN7</accession>
<keyword evidence="4" id="KW-1185">Reference proteome</keyword>
<organism evidence="3 4">
    <name type="scientific">Riccia fluitans</name>
    <dbReference type="NCBI Taxonomy" id="41844"/>
    <lineage>
        <taxon>Eukaryota</taxon>
        <taxon>Viridiplantae</taxon>
        <taxon>Streptophyta</taxon>
        <taxon>Embryophyta</taxon>
        <taxon>Marchantiophyta</taxon>
        <taxon>Marchantiopsida</taxon>
        <taxon>Marchantiidae</taxon>
        <taxon>Marchantiales</taxon>
        <taxon>Ricciaceae</taxon>
        <taxon>Riccia</taxon>
    </lineage>
</organism>
<dbReference type="PANTHER" id="PTHR37406:SF1">
    <property type="entry name" value="T4-TYPE LYSOZYME 1-RELATED"/>
    <property type="match status" value="1"/>
</dbReference>
<gene>
    <name evidence="3" type="ORF">R1flu_026334</name>
</gene>
<dbReference type="PANTHER" id="PTHR37406">
    <property type="entry name" value="T4-TYPE LYSOZYME 1-RELATED"/>
    <property type="match status" value="1"/>
</dbReference>
<protein>
    <submittedName>
        <fullName evidence="3">Uncharacterized protein</fullName>
    </submittedName>
</protein>
<evidence type="ECO:0000313" key="3">
    <source>
        <dbReference type="EMBL" id="KAL2607761.1"/>
    </source>
</evidence>
<keyword evidence="1" id="KW-0929">Antimicrobial</keyword>
<dbReference type="GO" id="GO:0003824">
    <property type="term" value="F:catalytic activity"/>
    <property type="evidence" value="ECO:0007669"/>
    <property type="project" value="UniProtKB-KW"/>
</dbReference>
<reference evidence="3 4" key="1">
    <citation type="submission" date="2024-09" db="EMBL/GenBank/DDBJ databases">
        <title>Chromosome-scale assembly of Riccia fluitans.</title>
        <authorList>
            <person name="Paukszto L."/>
            <person name="Sawicki J."/>
            <person name="Karawczyk K."/>
            <person name="Piernik-Szablinska J."/>
            <person name="Szczecinska M."/>
            <person name="Mazdziarz M."/>
        </authorList>
    </citation>
    <scope>NUCLEOTIDE SEQUENCE [LARGE SCALE GENOMIC DNA]</scope>
    <source>
        <strain evidence="3">Rf_01</strain>
        <tissue evidence="3">Aerial parts of the thallus</tissue>
    </source>
</reference>
<dbReference type="InterPro" id="IPR052619">
    <property type="entry name" value="Phage_lysozyme-like"/>
</dbReference>
<sequence>MIRLKGEAVRTSGSKMARFSVKLIMLVALSAVVLSAPVISARCHHRREPYRSKAECVDCVGSVAELLAQNEDRHHTVYNHRGGFRAIGCGYNLDDNPDERRKELEAIQLDYDKVYDGEIRLDNMQISELLVFDAWRALDRTRQNIKRLDNFCCQMRAIFADIQHTAGSTDRFPRDDINEVIEKVDSKDFKEAAKELEKTDWCSKSRHKIRCYNNIDYLEQGCGRTE</sequence>
<dbReference type="EMBL" id="JBHFFA010000008">
    <property type="protein sequence ID" value="KAL2607761.1"/>
    <property type="molecule type" value="Genomic_DNA"/>
</dbReference>
<proteinExistence type="predicted"/>
<dbReference type="AlphaFoldDB" id="A0ABD1XFN7"/>